<feature type="domain" description="T6SS Phospholipase effector Tle1-like catalytic" evidence="1">
    <location>
        <begin position="17"/>
        <end position="147"/>
    </location>
</feature>
<comment type="caution">
    <text evidence="2">The sequence shown here is derived from an EMBL/GenBank/DDBJ whole genome shotgun (WGS) entry which is preliminary data.</text>
</comment>
<reference evidence="2 3" key="1">
    <citation type="submission" date="2024-02" db="EMBL/GenBank/DDBJ databases">
        <title>A draft genome for the cacao thread blight pathogen Marasmius crinis-equi.</title>
        <authorList>
            <person name="Cohen S.P."/>
            <person name="Baruah I.K."/>
            <person name="Amoako-Attah I."/>
            <person name="Bukari Y."/>
            <person name="Meinhardt L.W."/>
            <person name="Bailey B.A."/>
        </authorList>
    </citation>
    <scope>NUCLEOTIDE SEQUENCE [LARGE SCALE GENOMIC DNA]</scope>
    <source>
        <strain evidence="2 3">GH-76</strain>
    </source>
</reference>
<dbReference type="SMART" id="SM00320">
    <property type="entry name" value="WD40"/>
    <property type="match status" value="4"/>
</dbReference>
<dbReference type="PANTHER" id="PTHR33840">
    <property type="match status" value="1"/>
</dbReference>
<dbReference type="InterPro" id="IPR015943">
    <property type="entry name" value="WD40/YVTN_repeat-like_dom_sf"/>
</dbReference>
<sequence length="708" mass="78848">MIVLGRSTGNRATLTQSRTLSGKEDAKAFKETFCYPDVKVHFVGVWDTVSSIGFRRSKLDYPDVASGMEHVCYFRHALALDERRVKFLPEYARGGAGPTEEDITSCRGKPRVKEVWFAGTHSDIGGGNTDNRELSNNGPALRWMVNEARKFGVRIGPCNKHWANNAEKDVKVNKSLTLGWWPLELLPITRLSYSSEKGGKDTTRRPHFGKRRQVSEHQWIHKSVYNQTSEAYRTKRGLQSRCVTSTRSEQDDEDLATIEIAKAVIDLSENHPAGDDRYNGRIKALDRYKDERFKQVTEDLYEGLFRDKDNHSSRTRVEMDVLTNLHRPVDDSSRKVECSKLPSILVKMITDADDHHSYWRDTAKSFLDKYSSGLFAESGLLSGGPITSITFSDNSDRVAACSPDIPTLPIIRFLECDNTPPLYLKEHNLSVASCVAFSADGRLAVASSKGICFWESGRFGVPICQTEQEKCTFFEFSRDGCRLLFAFSTSTKSTLKIFERQSTASRAPWKSFDSYAIAGMISQATFSPADDHILICAEKERIEEGLTKKQSALHLIDTTKGRQLQVRDEDEKVTSLTFSDDGKKIYVGNACGAIEVKEANTLEGISPKRKLAAQDAPSINSLALSPDGTRLLCGTTKGAIMLDTKEDSLPQIGSSLVQAADVRSVAWSPDGRCYAIGTAKGYLFLYDGTNNHYCTLESLKNSLSNSGR</sequence>
<dbReference type="InterPro" id="IPR018712">
    <property type="entry name" value="Tle1-like_cat"/>
</dbReference>
<dbReference type="Gene3D" id="2.130.10.10">
    <property type="entry name" value="YVTN repeat-like/Quinoprotein amine dehydrogenase"/>
    <property type="match status" value="2"/>
</dbReference>
<dbReference type="Pfam" id="PF09994">
    <property type="entry name" value="T6SS_Tle1-like_cat"/>
    <property type="match status" value="1"/>
</dbReference>
<keyword evidence="3" id="KW-1185">Reference proteome</keyword>
<dbReference type="EMBL" id="JBAHYK010001125">
    <property type="protein sequence ID" value="KAL0569410.1"/>
    <property type="molecule type" value="Genomic_DNA"/>
</dbReference>
<protein>
    <recommendedName>
        <fullName evidence="1">T6SS Phospholipase effector Tle1-like catalytic domain-containing protein</fullName>
    </recommendedName>
</protein>
<dbReference type="Proteomes" id="UP001465976">
    <property type="component" value="Unassembled WGS sequence"/>
</dbReference>
<organism evidence="2 3">
    <name type="scientific">Marasmius crinis-equi</name>
    <dbReference type="NCBI Taxonomy" id="585013"/>
    <lineage>
        <taxon>Eukaryota</taxon>
        <taxon>Fungi</taxon>
        <taxon>Dikarya</taxon>
        <taxon>Basidiomycota</taxon>
        <taxon>Agaricomycotina</taxon>
        <taxon>Agaricomycetes</taxon>
        <taxon>Agaricomycetidae</taxon>
        <taxon>Agaricales</taxon>
        <taxon>Marasmiineae</taxon>
        <taxon>Marasmiaceae</taxon>
        <taxon>Marasmius</taxon>
    </lineage>
</organism>
<evidence type="ECO:0000313" key="3">
    <source>
        <dbReference type="Proteomes" id="UP001465976"/>
    </source>
</evidence>
<name>A0ABR3F2J0_9AGAR</name>
<accession>A0ABR3F2J0</accession>
<dbReference type="Pfam" id="PF00400">
    <property type="entry name" value="WD40"/>
    <property type="match status" value="1"/>
</dbReference>
<dbReference type="InterPro" id="IPR036322">
    <property type="entry name" value="WD40_repeat_dom_sf"/>
</dbReference>
<evidence type="ECO:0000313" key="2">
    <source>
        <dbReference type="EMBL" id="KAL0569410.1"/>
    </source>
</evidence>
<gene>
    <name evidence="2" type="ORF">V5O48_012553</name>
</gene>
<dbReference type="InterPro" id="IPR001680">
    <property type="entry name" value="WD40_rpt"/>
</dbReference>
<proteinExistence type="predicted"/>
<evidence type="ECO:0000259" key="1">
    <source>
        <dbReference type="Pfam" id="PF09994"/>
    </source>
</evidence>
<dbReference type="PANTHER" id="PTHR33840:SF2">
    <property type="entry name" value="TLE1 PHOSPHOLIPASE DOMAIN-CONTAINING PROTEIN"/>
    <property type="match status" value="1"/>
</dbReference>
<dbReference type="SUPFAM" id="SSF50978">
    <property type="entry name" value="WD40 repeat-like"/>
    <property type="match status" value="1"/>
</dbReference>